<sequence>MGMCADPGSYRRCQALSRTRSTFATNIDNNINSSSSSNHSTRTTTPNKTPNNNNNNNHNNIEQHSTPNQQQQQLQHNDYQIRYKSSAQRTRISAAAAVATIKATTSLQNRLTDCSLTTTILETLRYYRSPVTVTTSRIRYQRPPSPLPPPPPAPSPSLPAATTVAKTLRQRKLATAVAQAQIADSIATSSSAFVTTTATTPFVAEFAATSSYGKSTNTRNSTITSASTASPSQSSTSSSSPASLITTTTSRAAATAVSSPSTLTLRCPQLRVDPLCSWLKSSLHLTIVFFVILLLTKSAHANNNIPEDAVHITAILGEGVIFNCHVEFPNDHPVPYVLQWDKKVSETGSDLPIYIWYESYPEHIEDGYKGRVSRVAPDSPFGSASLNLTNIKESDQGWYECKVVFLNRDPKQHKNGTWFHLDVHAPPRFSVTPDDIIYVNLGDSIILNCQADGTPTPEILWYKDANPVDPSPTVGIFNDGTELRISTIRHEDIGEYTCIARNGEGQVSHTARVIIAGGAVIMPDNGNAKNIKTTSNNNQQQEQQQHQLEHQKSNKSGGSNVRSTAISTTAASINPPATAPNSKNNNIKKTKTNTARKLLKANDKKSRIFIKVPPTNQTRKEGEKVIFSCEAKAMPGNVTVRWFREGSPVREVASLETRITIRKDGSLIINPVGADDSGQYLCEVTNGIGDPQSASAYLNVLYSAKVTFTPTVQYLPFGLAGVVQCYIKSNPQLQYVTWTKDNRLLEPYQVKDVVVMANGSLLFTHVSEKHQGRYTCQPYNSEGSQGASGTMEVLVRKPPTFTVEPESLYQRKVGDSVEMHCDAVEAEGTQKPTIKWQRQGGEQLSDTQRSRVRISGGNITIENLRREDFGYYQCVVSNEVATLMSQTQLVIEGTQPHAPYNITGKATESSITLQWMPGYSGGSEYKQDYTIWYREAGATDWQTISVTPSGSTEVTINGLASGTTYEFQVVGRNVLGDGMMSKVMTVRTVDLLAYFDIYFHTDSKGSLVYSPPKLKLKGPKPGPPRNLTVTEVSNGFLISWQAPLERAHIVKFYTIKYRTDAQWKTLNRGQIRPEETQYLVKNLVGGRTYYFRVLANSEKSYESSDEVKFPVPARVKHKAITAGVVGGILFFIVAIILSVCAVKICNKRKRRKQEKEFNMVACRITDARNIAANNHHHHPQQQHHHHQQQQQQSLSQQQQQHSQHPQHHQQQQQQQHHHLQQQMHNRNTGSISASQVPLKKYKQTRISSLTTILIAILHWIWPPDRCNNCHSIYSSPTLDEADGRRKSLSEIQRSRDGRFVLANKTGSTNALTNGDGGIVGLENGSFDEVDNVDVRRNSSASQKSSSDDGGFLSRRNFITARASWRRPLVASPSQLSLQSVAAGSARGLLQGLGGLLKIGGGSSGCREGENLLSGARYQNVYGGNSIYRNLHGHQHTDQLAMGQQQAQPASRPLHINTISGGLQSHHMHQVFSPSKVSRIFSSSPASSPTGVITQTDEGLLTSPWAMTTPNQSAGHFAYNPFSDLSTVYPGSAERSVPTLTPTASGNLSRHRYYNHELPSLRTIQEETRRLNYEQQQQQQQHHQQQQQQHQQHLDFLPLQMDSPPSWRSYYQHSSAPYYHSYRPRTRWYPRHYSRLFGRSQGDLMSPLPHLNLTLRSNNHHHLHHHHHPHALGLDASPESRSSSSGFGSKNTSNHPQGSHHSGSTSEWRLLPPYRPPPPPPSAVGGVVGAGTAAPPAATTNSAYFGMQQTAMQQQATAQPQQAQAQVPIASQQQQYSQLTPQQPGQQQLHCNPYNTLPFSSTYQHYSPSNYFSSSTQRTLTPPYTMEHWLDMITRLNAATDNVNLSKAVDVGSVDGHYEFDPSTPTPSASTPTGGLLREDLNLHIDTTGHLHPTSQHHTHMGHGHTMGPLSSSSSLFGSGMGRKSRLPGRYDNIEARLQAMREEFYEYRKRQAMQRAGVAELESVC</sequence>
<feature type="domain" description="Ig-like" evidence="5">
    <location>
        <begin position="606"/>
        <end position="699"/>
    </location>
</feature>
<feature type="region of interest" description="Disordered" evidence="3">
    <location>
        <begin position="26"/>
        <end position="76"/>
    </location>
</feature>
<feature type="compositionally biased region" description="Polar residues" evidence="3">
    <location>
        <begin position="1693"/>
        <end position="1706"/>
    </location>
</feature>
<dbReference type="CDD" id="cd00063">
    <property type="entry name" value="FN3"/>
    <property type="match status" value="2"/>
</dbReference>
<feature type="region of interest" description="Disordered" evidence="3">
    <location>
        <begin position="1175"/>
        <end position="1223"/>
    </location>
</feature>
<evidence type="ECO:0000256" key="4">
    <source>
        <dbReference type="SAM" id="Phobius"/>
    </source>
</evidence>
<feature type="domain" description="Ig-like" evidence="5">
    <location>
        <begin position="704"/>
        <end position="792"/>
    </location>
</feature>
<feature type="compositionally biased region" description="Polar residues" evidence="3">
    <location>
        <begin position="527"/>
        <end position="538"/>
    </location>
</feature>
<feature type="compositionally biased region" description="Polar residues" evidence="3">
    <location>
        <begin position="554"/>
        <end position="572"/>
    </location>
</feature>
<dbReference type="RefSeq" id="XP_058980771.1">
    <property type="nucleotide sequence ID" value="XM_059124788.1"/>
</dbReference>
<dbReference type="Pfam" id="PF13895">
    <property type="entry name" value="Ig_2"/>
    <property type="match status" value="1"/>
</dbReference>
<dbReference type="SUPFAM" id="SSF48726">
    <property type="entry name" value="Immunoglobulin"/>
    <property type="match status" value="5"/>
</dbReference>
<dbReference type="PROSITE" id="PS50835">
    <property type="entry name" value="IG_LIKE"/>
    <property type="match status" value="5"/>
</dbReference>
<dbReference type="InterPro" id="IPR003961">
    <property type="entry name" value="FN3_dom"/>
</dbReference>
<name>A0ABM3V4R1_MUSDO</name>
<dbReference type="SUPFAM" id="SSF49265">
    <property type="entry name" value="Fibronectin type III"/>
    <property type="match status" value="1"/>
</dbReference>
<keyword evidence="7" id="KW-1185">Reference proteome</keyword>
<feature type="compositionally biased region" description="Low complexity" evidence="3">
    <location>
        <begin position="26"/>
        <end position="60"/>
    </location>
</feature>
<dbReference type="Pfam" id="PF13927">
    <property type="entry name" value="Ig_3"/>
    <property type="match status" value="1"/>
</dbReference>
<dbReference type="InterPro" id="IPR003598">
    <property type="entry name" value="Ig_sub2"/>
</dbReference>
<dbReference type="PANTHER" id="PTHR10075:SF92">
    <property type="entry name" value="PROTEIN TURTLE"/>
    <property type="match status" value="1"/>
</dbReference>
<dbReference type="InterPro" id="IPR013098">
    <property type="entry name" value="Ig_I-set"/>
</dbReference>
<feature type="domain" description="Ig-like" evidence="5">
    <location>
        <begin position="306"/>
        <end position="403"/>
    </location>
</feature>
<dbReference type="Pfam" id="PF07686">
    <property type="entry name" value="V-set"/>
    <property type="match status" value="1"/>
</dbReference>
<evidence type="ECO:0000259" key="6">
    <source>
        <dbReference type="PROSITE" id="PS50853"/>
    </source>
</evidence>
<feature type="region of interest" description="Disordered" evidence="3">
    <location>
        <begin position="1570"/>
        <end position="1591"/>
    </location>
</feature>
<proteinExistence type="predicted"/>
<feature type="compositionally biased region" description="Pro residues" evidence="3">
    <location>
        <begin position="143"/>
        <end position="157"/>
    </location>
</feature>
<feature type="region of interest" description="Disordered" evidence="3">
    <location>
        <begin position="213"/>
        <end position="244"/>
    </location>
</feature>
<dbReference type="Pfam" id="PF07679">
    <property type="entry name" value="I-set"/>
    <property type="match status" value="2"/>
</dbReference>
<dbReference type="Pfam" id="PF00041">
    <property type="entry name" value="fn3"/>
    <property type="match status" value="2"/>
</dbReference>
<dbReference type="Gene3D" id="2.60.40.10">
    <property type="entry name" value="Immunoglobulins"/>
    <property type="match status" value="7"/>
</dbReference>
<dbReference type="PANTHER" id="PTHR10075">
    <property type="entry name" value="BASIGIN RELATED"/>
    <property type="match status" value="1"/>
</dbReference>
<feature type="domain" description="Ig-like" evidence="5">
    <location>
        <begin position="799"/>
        <end position="890"/>
    </location>
</feature>
<evidence type="ECO:0000259" key="5">
    <source>
        <dbReference type="PROSITE" id="PS50835"/>
    </source>
</evidence>
<feature type="compositionally biased region" description="Low complexity" evidence="3">
    <location>
        <begin position="1670"/>
        <end position="1692"/>
    </location>
</feature>
<feature type="transmembrane region" description="Helical" evidence="4">
    <location>
        <begin position="1119"/>
        <end position="1142"/>
    </location>
</feature>
<protein>
    <submittedName>
        <fullName evidence="8">Protein turtle isoform X1</fullName>
    </submittedName>
</protein>
<dbReference type="InterPro" id="IPR036179">
    <property type="entry name" value="Ig-like_dom_sf"/>
</dbReference>
<keyword evidence="2" id="KW-0393">Immunoglobulin domain</keyword>
<dbReference type="SMART" id="SM00060">
    <property type="entry name" value="FN3"/>
    <property type="match status" value="2"/>
</dbReference>
<feature type="compositionally biased region" description="Pro residues" evidence="3">
    <location>
        <begin position="1712"/>
        <end position="1721"/>
    </location>
</feature>
<feature type="region of interest" description="Disordered" evidence="3">
    <location>
        <begin position="526"/>
        <end position="594"/>
    </location>
</feature>
<evidence type="ECO:0000313" key="7">
    <source>
        <dbReference type="Proteomes" id="UP001652621"/>
    </source>
</evidence>
<feature type="compositionally biased region" description="Basic residues" evidence="3">
    <location>
        <begin position="1175"/>
        <end position="1187"/>
    </location>
</feature>
<gene>
    <name evidence="8" type="primary">LOC101901176</name>
</gene>
<keyword evidence="4" id="KW-0472">Membrane</keyword>
<evidence type="ECO:0000256" key="1">
    <source>
        <dbReference type="ARBA" id="ARBA00022737"/>
    </source>
</evidence>
<feature type="transmembrane region" description="Helical" evidence="4">
    <location>
        <begin position="1244"/>
        <end position="1261"/>
    </location>
</feature>
<feature type="domain" description="Fibronectin type-III" evidence="6">
    <location>
        <begin position="1023"/>
        <end position="1114"/>
    </location>
</feature>
<dbReference type="InterPro" id="IPR003599">
    <property type="entry name" value="Ig_sub"/>
</dbReference>
<feature type="domain" description="Fibronectin type-III" evidence="6">
    <location>
        <begin position="895"/>
        <end position="991"/>
    </location>
</feature>
<dbReference type="GeneID" id="101901176"/>
<keyword evidence="4" id="KW-0812">Transmembrane</keyword>
<dbReference type="PROSITE" id="PS50853">
    <property type="entry name" value="FN3"/>
    <property type="match status" value="2"/>
</dbReference>
<dbReference type="InterPro" id="IPR036116">
    <property type="entry name" value="FN3_sf"/>
</dbReference>
<feature type="region of interest" description="Disordered" evidence="3">
    <location>
        <begin position="1660"/>
        <end position="1729"/>
    </location>
</feature>
<dbReference type="SMART" id="SM00409">
    <property type="entry name" value="IG"/>
    <property type="match status" value="5"/>
</dbReference>
<feature type="compositionally biased region" description="Low complexity" evidence="3">
    <location>
        <begin position="1574"/>
        <end position="1590"/>
    </location>
</feature>
<evidence type="ECO:0000256" key="3">
    <source>
        <dbReference type="SAM" id="MobiDB-lite"/>
    </source>
</evidence>
<feature type="compositionally biased region" description="Low complexity" evidence="3">
    <location>
        <begin position="1188"/>
        <end position="1214"/>
    </location>
</feature>
<dbReference type="InterPro" id="IPR007110">
    <property type="entry name" value="Ig-like_dom"/>
</dbReference>
<dbReference type="InterPro" id="IPR013106">
    <property type="entry name" value="Ig_V-set"/>
</dbReference>
<dbReference type="InterPro" id="IPR013783">
    <property type="entry name" value="Ig-like_fold"/>
</dbReference>
<reference evidence="8" key="1">
    <citation type="submission" date="2025-08" db="UniProtKB">
        <authorList>
            <consortium name="RefSeq"/>
        </authorList>
    </citation>
    <scope>IDENTIFICATION</scope>
    <source>
        <strain evidence="8">Aabys</strain>
        <tissue evidence="8">Whole body</tissue>
    </source>
</reference>
<accession>A0ABM3V4R1</accession>
<feature type="compositionally biased region" description="Basic residues" evidence="3">
    <location>
        <begin position="1660"/>
        <end position="1669"/>
    </location>
</feature>
<keyword evidence="1" id="KW-0677">Repeat</keyword>
<dbReference type="Proteomes" id="UP001652621">
    <property type="component" value="Unplaced"/>
</dbReference>
<evidence type="ECO:0000313" key="8">
    <source>
        <dbReference type="RefSeq" id="XP_058980771.1"/>
    </source>
</evidence>
<dbReference type="SMART" id="SM00406">
    <property type="entry name" value="IGv"/>
    <property type="match status" value="3"/>
</dbReference>
<organism evidence="7 8">
    <name type="scientific">Musca domestica</name>
    <name type="common">House fly</name>
    <dbReference type="NCBI Taxonomy" id="7370"/>
    <lineage>
        <taxon>Eukaryota</taxon>
        <taxon>Metazoa</taxon>
        <taxon>Ecdysozoa</taxon>
        <taxon>Arthropoda</taxon>
        <taxon>Hexapoda</taxon>
        <taxon>Insecta</taxon>
        <taxon>Pterygota</taxon>
        <taxon>Neoptera</taxon>
        <taxon>Endopterygota</taxon>
        <taxon>Diptera</taxon>
        <taxon>Brachycera</taxon>
        <taxon>Muscomorpha</taxon>
        <taxon>Muscoidea</taxon>
        <taxon>Muscidae</taxon>
        <taxon>Musca</taxon>
    </lineage>
</organism>
<feature type="domain" description="Ig-like" evidence="5">
    <location>
        <begin position="427"/>
        <end position="514"/>
    </location>
</feature>
<keyword evidence="4" id="KW-1133">Transmembrane helix</keyword>
<dbReference type="SMART" id="SM00408">
    <property type="entry name" value="IGc2"/>
    <property type="match status" value="4"/>
</dbReference>
<evidence type="ECO:0000256" key="2">
    <source>
        <dbReference type="ARBA" id="ARBA00023319"/>
    </source>
</evidence>
<feature type="region of interest" description="Disordered" evidence="3">
    <location>
        <begin position="139"/>
        <end position="160"/>
    </location>
</feature>